<organism evidence="1 2">
    <name type="scientific">Violaceomyces palustris</name>
    <dbReference type="NCBI Taxonomy" id="1673888"/>
    <lineage>
        <taxon>Eukaryota</taxon>
        <taxon>Fungi</taxon>
        <taxon>Dikarya</taxon>
        <taxon>Basidiomycota</taxon>
        <taxon>Ustilaginomycotina</taxon>
        <taxon>Ustilaginomycetes</taxon>
        <taxon>Violaceomycetales</taxon>
        <taxon>Violaceomycetaceae</taxon>
        <taxon>Violaceomyces</taxon>
    </lineage>
</organism>
<sequence>MSDPLLAVLLVTSSSRGSNIVFRWPNKPKLFKRFSRVRYYVEKDNNDLSRDRFQQAPLDPTRSNEPPKIDPISQRKGTGRINWDHQDENDDEDDEHDQQEDTDSNGGDSDSSSNSSFNDDSEREDQDDESDFTDDASQTLSRRSGRAGSKSGGATGLTGLTSTRSRTATIAGAGTQGGIQTGSSASRSKSITRKALNMEASNLSMRSHDQAASDGGGAPGASGVKDSMTPGERARRAEKTARAYRNYLGYEVDFLSSILSPRPELAHQKFELIVDDLAFLGHPVCVDKNGEWAPASVDEDEAEFRRGRERRGRYNPEQVDGDFDEDEEYDNDHMGESDITMGPGKASDTGITLRPDKDSERSSSGATGQESHSSSNKSASSLTFFQLVLVLDRPDPTPAINIDTIIQLFYDNVVFKLTAALFAEQVRANYVATESEKLLSLKERCMDDGQSYSAYSAQCLGISSLARSLKTLHKSISIHSDAFLTINDNIEVHLQLPPILHDPNKMLKVHDIETELDPNDFIFRDGGGFAGIGRENDLTDSFTGGSGIFADGLASGYDRLMRLGTHQLIHEEWTRTTGPYLLPWKTLLLLQDHPDLAALGDGRGAGTASSRDDRDLGDGFEAVARRFTSCFIPKVSDMLNLSEVADVLGWSLTQDVYPMVRHLIYYRQARVIDVPGTGHIYTISPLFDFQRLPSLCRSWSQAFPSLPPLPSFLSAISYGHKPFQTQIPGRSRRQLCLDVLIWLLRREVVVKVHMRLRMVATEEVKRRAAHKKLEYLEAKRRRREEKAAKREQKRLKRERRLMKKQERERESSKSGGDKGESKLNVTSDGEDEAVERGRSRDRSRSTDSRQKAPEIGGEELPSASGLSVSRPGTSSDQQKLHMRRPRHGQASGATVTPTSQLTSPNDQAGTGAGAGPISTKTGDQFEQLRFERRPVLRSRSPSTLVLSMNLNKGSRPRAGTAISSASSGGLTGGATASGLSRSDSSRRNKGIPLHVKEESSASGSGSGSGAERGGSTGESKAEDSGTSAPFSDTHRSLVSPVAMPIASGVKIRRKGRLMSRSPSRARLKVKGFGEDEEVQVDADEVVLNEDLENEKIRTDKEDSIADSQRAKLDQTLDNVGESVEEQRRLSLVGEESIDLSSIAGGEGDYSSSVSRLERNRTITARSFMGKSRVRPGSAFNGPASLGAGAASSSSLNPNQYSFESWSRAYTGSGTGMLMRRKSAASERPPLPSHSSIFSLSDNEKGSRRRISSFSGYSSSSTVSSSSSEGGRSDSDCDSDGSDEGEEDEDGFEYGNARLGAPRSDKGYWDNADSLIVEPFRASRDEAEWIEAMCEGKDPWLQKKFKVLLPYLNGKHTIDEIEHRERLKRKDLRSILSAFKPYIITVMHP</sequence>
<evidence type="ECO:0000313" key="1">
    <source>
        <dbReference type="EMBL" id="PWN52331.1"/>
    </source>
</evidence>
<evidence type="ECO:0000313" key="2">
    <source>
        <dbReference type="Proteomes" id="UP000245626"/>
    </source>
</evidence>
<reference evidence="1 2" key="1">
    <citation type="journal article" date="2018" name="Mol. Biol. Evol.">
        <title>Broad Genomic Sampling Reveals a Smut Pathogenic Ancestry of the Fungal Clade Ustilaginomycotina.</title>
        <authorList>
            <person name="Kijpornyongpan T."/>
            <person name="Mondo S.J."/>
            <person name="Barry K."/>
            <person name="Sandor L."/>
            <person name="Lee J."/>
            <person name="Lipzen A."/>
            <person name="Pangilinan J."/>
            <person name="LaButti K."/>
            <person name="Hainaut M."/>
            <person name="Henrissat B."/>
            <person name="Grigoriev I.V."/>
            <person name="Spatafora J.W."/>
            <person name="Aime M.C."/>
        </authorList>
    </citation>
    <scope>NUCLEOTIDE SEQUENCE [LARGE SCALE GENOMIC DNA]</scope>
    <source>
        <strain evidence="1 2">SA 807</strain>
    </source>
</reference>
<proteinExistence type="predicted"/>
<gene>
    <name evidence="1" type="ORF">IE53DRAFT_4794</name>
</gene>
<protein>
    <submittedName>
        <fullName evidence="1">Uncharacterized protein</fullName>
    </submittedName>
</protein>
<keyword evidence="2" id="KW-1185">Reference proteome</keyword>
<dbReference type="Proteomes" id="UP000245626">
    <property type="component" value="Unassembled WGS sequence"/>
</dbReference>
<accession>A0ACD0P2P9</accession>
<dbReference type="EMBL" id="KZ819783">
    <property type="protein sequence ID" value="PWN52331.1"/>
    <property type="molecule type" value="Genomic_DNA"/>
</dbReference>
<name>A0ACD0P2P9_9BASI</name>